<accession>A0ACC3DT03</accession>
<gene>
    <name evidence="1" type="ORF">LTS18_003941</name>
</gene>
<dbReference type="Proteomes" id="UP001186974">
    <property type="component" value="Unassembled WGS sequence"/>
</dbReference>
<evidence type="ECO:0000313" key="1">
    <source>
        <dbReference type="EMBL" id="KAK3079772.1"/>
    </source>
</evidence>
<proteinExistence type="predicted"/>
<protein>
    <submittedName>
        <fullName evidence="1">Uncharacterized protein</fullName>
    </submittedName>
</protein>
<comment type="caution">
    <text evidence="1">The sequence shown here is derived from an EMBL/GenBank/DDBJ whole genome shotgun (WGS) entry which is preliminary data.</text>
</comment>
<reference evidence="1" key="1">
    <citation type="submission" date="2024-09" db="EMBL/GenBank/DDBJ databases">
        <title>Black Yeasts Isolated from many extreme environments.</title>
        <authorList>
            <person name="Coleine C."/>
            <person name="Stajich J.E."/>
            <person name="Selbmann L."/>
        </authorList>
    </citation>
    <scope>NUCLEOTIDE SEQUENCE</scope>
    <source>
        <strain evidence="1">CCFEE 5737</strain>
    </source>
</reference>
<feature type="non-terminal residue" evidence="1">
    <location>
        <position position="1"/>
    </location>
</feature>
<keyword evidence="2" id="KW-1185">Reference proteome</keyword>
<organism evidence="1 2">
    <name type="scientific">Coniosporium uncinatum</name>
    <dbReference type="NCBI Taxonomy" id="93489"/>
    <lineage>
        <taxon>Eukaryota</taxon>
        <taxon>Fungi</taxon>
        <taxon>Dikarya</taxon>
        <taxon>Ascomycota</taxon>
        <taxon>Pezizomycotina</taxon>
        <taxon>Dothideomycetes</taxon>
        <taxon>Dothideomycetes incertae sedis</taxon>
        <taxon>Coniosporium</taxon>
    </lineage>
</organism>
<dbReference type="EMBL" id="JAWDJW010000930">
    <property type="protein sequence ID" value="KAK3079772.1"/>
    <property type="molecule type" value="Genomic_DNA"/>
</dbReference>
<evidence type="ECO:0000313" key="2">
    <source>
        <dbReference type="Proteomes" id="UP001186974"/>
    </source>
</evidence>
<name>A0ACC3DT03_9PEZI</name>
<sequence length="120" mass="14007">DITTFLHLDRGTEQVDHHVFFFFEGPKFHVHHSSFEVHDFDIQSLGHQHLRDKGYELVWGVGRHVMGSQIFDYWYDPSKFMLEHYVDGDLVDETTPTSRSEAGPDNLHVWGPPLPPTFLM</sequence>